<dbReference type="PANTHER" id="PTHR30086">
    <property type="entry name" value="ARGININE EXPORTER PROTEIN ARGO"/>
    <property type="match status" value="1"/>
</dbReference>
<dbReference type="GO" id="GO:0005886">
    <property type="term" value="C:plasma membrane"/>
    <property type="evidence" value="ECO:0007669"/>
    <property type="project" value="UniProtKB-SubCell"/>
</dbReference>
<comment type="caution">
    <text evidence="7">The sequence shown here is derived from an EMBL/GenBank/DDBJ whole genome shotgun (WGS) entry which is preliminary data.</text>
</comment>
<dbReference type="InterPro" id="IPR001123">
    <property type="entry name" value="LeuE-type"/>
</dbReference>
<organism evidence="7 8">
    <name type="scientific">Collibacillus ludicampi</name>
    <dbReference type="NCBI Taxonomy" id="2771369"/>
    <lineage>
        <taxon>Bacteria</taxon>
        <taxon>Bacillati</taxon>
        <taxon>Bacillota</taxon>
        <taxon>Bacilli</taxon>
        <taxon>Bacillales</taxon>
        <taxon>Alicyclobacillaceae</taxon>
        <taxon>Collibacillus</taxon>
    </lineage>
</organism>
<dbReference type="Pfam" id="PF01810">
    <property type="entry name" value="LysE"/>
    <property type="match status" value="1"/>
</dbReference>
<accession>A0AAV4LBF9</accession>
<keyword evidence="4 6" id="KW-1133">Transmembrane helix</keyword>
<feature type="transmembrane region" description="Helical" evidence="6">
    <location>
        <begin position="6"/>
        <end position="27"/>
    </location>
</feature>
<evidence type="ECO:0000256" key="5">
    <source>
        <dbReference type="ARBA" id="ARBA00023136"/>
    </source>
</evidence>
<dbReference type="RefSeq" id="WP_282198350.1">
    <property type="nucleotide sequence ID" value="NZ_BOQE01000001.1"/>
</dbReference>
<dbReference type="EMBL" id="BOQE01000001">
    <property type="protein sequence ID" value="GIM45122.1"/>
    <property type="molecule type" value="Genomic_DNA"/>
</dbReference>
<feature type="transmembrane region" description="Helical" evidence="6">
    <location>
        <begin position="39"/>
        <end position="63"/>
    </location>
</feature>
<feature type="transmembrane region" description="Helical" evidence="6">
    <location>
        <begin position="69"/>
        <end position="88"/>
    </location>
</feature>
<keyword evidence="3 6" id="KW-0812">Transmembrane</keyword>
<feature type="transmembrane region" description="Helical" evidence="6">
    <location>
        <begin position="188"/>
        <end position="205"/>
    </location>
</feature>
<feature type="transmembrane region" description="Helical" evidence="6">
    <location>
        <begin position="148"/>
        <end position="168"/>
    </location>
</feature>
<gene>
    <name evidence="7" type="primary">yisU</name>
    <name evidence="7" type="ORF">DNHGIG_06710</name>
</gene>
<dbReference type="PANTHER" id="PTHR30086:SF20">
    <property type="entry name" value="ARGININE EXPORTER PROTEIN ARGO-RELATED"/>
    <property type="match status" value="1"/>
</dbReference>
<evidence type="ECO:0000256" key="4">
    <source>
        <dbReference type="ARBA" id="ARBA00022989"/>
    </source>
</evidence>
<evidence type="ECO:0000313" key="8">
    <source>
        <dbReference type="Proteomes" id="UP001057291"/>
    </source>
</evidence>
<keyword evidence="8" id="KW-1185">Reference proteome</keyword>
<reference evidence="7" key="1">
    <citation type="journal article" date="2023" name="Int. J. Syst. Evol. Microbiol.">
        <title>Collibacillus ludicampi gen. nov., sp. nov., a new soil bacterium of the family Alicyclobacillaceae.</title>
        <authorList>
            <person name="Jojima T."/>
            <person name="Ioku Y."/>
            <person name="Fukuta Y."/>
            <person name="Shirasaka N."/>
            <person name="Matsumura Y."/>
            <person name="Mori M."/>
        </authorList>
    </citation>
    <scope>NUCLEOTIDE SEQUENCE</scope>
    <source>
        <strain evidence="7">TP075</strain>
    </source>
</reference>
<proteinExistence type="predicted"/>
<protein>
    <submittedName>
        <fullName evidence="7">Amino-acid transporter YisU</fullName>
    </submittedName>
</protein>
<evidence type="ECO:0000256" key="6">
    <source>
        <dbReference type="SAM" id="Phobius"/>
    </source>
</evidence>
<evidence type="ECO:0000313" key="7">
    <source>
        <dbReference type="EMBL" id="GIM45122.1"/>
    </source>
</evidence>
<evidence type="ECO:0000256" key="3">
    <source>
        <dbReference type="ARBA" id="ARBA00022692"/>
    </source>
</evidence>
<sequence>MVTAFIHGFILAFGLILPLGVQNVFVFNQGALQKRFIHTLPVILTASLCDTFLITLAVLGVSLVILGSFWVKTILLSCGIVFLLYMGWSTWKSAPENDNSESHASETFTPRKQIAFAASVSLLNPHAIMDTVGVIGTSSLNYTGAEKVAFALAAILVSWIWFTGLAVAGRATGELDKSGRFMGILNKISALVMWGAAIYIGYSLLTG</sequence>
<comment type="subcellular location">
    <subcellularLocation>
        <location evidence="1">Cell membrane</location>
        <topology evidence="1">Multi-pass membrane protein</topology>
    </subcellularLocation>
</comment>
<keyword evidence="2" id="KW-1003">Cell membrane</keyword>
<dbReference type="Proteomes" id="UP001057291">
    <property type="component" value="Unassembled WGS sequence"/>
</dbReference>
<evidence type="ECO:0000256" key="2">
    <source>
        <dbReference type="ARBA" id="ARBA00022475"/>
    </source>
</evidence>
<evidence type="ECO:0000256" key="1">
    <source>
        <dbReference type="ARBA" id="ARBA00004651"/>
    </source>
</evidence>
<dbReference type="AlphaFoldDB" id="A0AAV4LBF9"/>
<dbReference type="GO" id="GO:0015171">
    <property type="term" value="F:amino acid transmembrane transporter activity"/>
    <property type="evidence" value="ECO:0007669"/>
    <property type="project" value="TreeGrafter"/>
</dbReference>
<name>A0AAV4LBF9_9BACL</name>
<keyword evidence="5 6" id="KW-0472">Membrane</keyword>